<evidence type="ECO:0000313" key="1">
    <source>
        <dbReference type="Proteomes" id="UP000095282"/>
    </source>
</evidence>
<name>A0A1I7U3A5_9PELO</name>
<dbReference type="Proteomes" id="UP000095282">
    <property type="component" value="Unplaced"/>
</dbReference>
<protein>
    <submittedName>
        <fullName evidence="2">Secreted protein</fullName>
    </submittedName>
</protein>
<organism evidence="1 2">
    <name type="scientific">Caenorhabditis tropicalis</name>
    <dbReference type="NCBI Taxonomy" id="1561998"/>
    <lineage>
        <taxon>Eukaryota</taxon>
        <taxon>Metazoa</taxon>
        <taxon>Ecdysozoa</taxon>
        <taxon>Nematoda</taxon>
        <taxon>Chromadorea</taxon>
        <taxon>Rhabditida</taxon>
        <taxon>Rhabditina</taxon>
        <taxon>Rhabditomorpha</taxon>
        <taxon>Rhabditoidea</taxon>
        <taxon>Rhabditidae</taxon>
        <taxon>Peloderinae</taxon>
        <taxon>Caenorhabditis</taxon>
    </lineage>
</organism>
<accession>A0A1I7U3A5</accession>
<keyword evidence="1" id="KW-1185">Reference proteome</keyword>
<sequence>MRTLSTICTISRATSLIISTGGSQKTRVTLLLSSTTPQILFDGTEVKEQTKDVTMAYWSGYYKTVLI</sequence>
<evidence type="ECO:0000313" key="2">
    <source>
        <dbReference type="WBParaSite" id="Csp11.Scaffold629.g14418.t1"/>
    </source>
</evidence>
<dbReference type="AlphaFoldDB" id="A0A1I7U3A5"/>
<proteinExistence type="predicted"/>
<dbReference type="WBParaSite" id="Csp11.Scaffold629.g14418.t1">
    <property type="protein sequence ID" value="Csp11.Scaffold629.g14418.t1"/>
    <property type="gene ID" value="Csp11.Scaffold629.g14418"/>
</dbReference>
<reference evidence="2" key="1">
    <citation type="submission" date="2016-11" db="UniProtKB">
        <authorList>
            <consortium name="WormBaseParasite"/>
        </authorList>
    </citation>
    <scope>IDENTIFICATION</scope>
</reference>